<name>A0ABS4W2T5_9PSEU</name>
<protein>
    <submittedName>
        <fullName evidence="2">Uncharacterized protein</fullName>
    </submittedName>
</protein>
<gene>
    <name evidence="2" type="ORF">JOF36_005949</name>
</gene>
<keyword evidence="1" id="KW-1133">Transmembrane helix</keyword>
<keyword evidence="1" id="KW-0812">Transmembrane</keyword>
<dbReference type="RefSeq" id="WP_210033351.1">
    <property type="nucleotide sequence ID" value="NZ_JAGINU010000001.1"/>
</dbReference>
<feature type="transmembrane region" description="Helical" evidence="1">
    <location>
        <begin position="20"/>
        <end position="52"/>
    </location>
</feature>
<proteinExistence type="predicted"/>
<keyword evidence="1" id="KW-0472">Membrane</keyword>
<organism evidence="2 3">
    <name type="scientific">Pseudonocardia parietis</name>
    <dbReference type="NCBI Taxonomy" id="570936"/>
    <lineage>
        <taxon>Bacteria</taxon>
        <taxon>Bacillati</taxon>
        <taxon>Actinomycetota</taxon>
        <taxon>Actinomycetes</taxon>
        <taxon>Pseudonocardiales</taxon>
        <taxon>Pseudonocardiaceae</taxon>
        <taxon>Pseudonocardia</taxon>
    </lineage>
</organism>
<accession>A0ABS4W2T5</accession>
<dbReference type="EMBL" id="JAGINU010000001">
    <property type="protein sequence ID" value="MBP2370253.1"/>
    <property type="molecule type" value="Genomic_DNA"/>
</dbReference>
<reference evidence="2 3" key="1">
    <citation type="submission" date="2021-03" db="EMBL/GenBank/DDBJ databases">
        <title>Sequencing the genomes of 1000 actinobacteria strains.</title>
        <authorList>
            <person name="Klenk H.-P."/>
        </authorList>
    </citation>
    <scope>NUCLEOTIDE SEQUENCE [LARGE SCALE GENOMIC DNA]</scope>
    <source>
        <strain evidence="2 3">DSM 45256</strain>
    </source>
</reference>
<keyword evidence="3" id="KW-1185">Reference proteome</keyword>
<sequence>MTQVGGVEPSVERISRGGGFVYVVIAGLLFVAFLAGGWLLLLGGALSVAVGAKAHANFTRNRGGDPARPARGGWAAQGCHSYCTRSPDDDCDCRCDCDGEFHGINAENDDEEERDVA</sequence>
<evidence type="ECO:0000313" key="2">
    <source>
        <dbReference type="EMBL" id="MBP2370253.1"/>
    </source>
</evidence>
<comment type="caution">
    <text evidence="2">The sequence shown here is derived from an EMBL/GenBank/DDBJ whole genome shotgun (WGS) entry which is preliminary data.</text>
</comment>
<evidence type="ECO:0000256" key="1">
    <source>
        <dbReference type="SAM" id="Phobius"/>
    </source>
</evidence>
<evidence type="ECO:0000313" key="3">
    <source>
        <dbReference type="Proteomes" id="UP001519295"/>
    </source>
</evidence>
<dbReference type="Proteomes" id="UP001519295">
    <property type="component" value="Unassembled WGS sequence"/>
</dbReference>